<dbReference type="EMBL" id="JAIXNE010000002">
    <property type="protein sequence ID" value="MCA6075099.1"/>
    <property type="molecule type" value="Genomic_DNA"/>
</dbReference>
<evidence type="ECO:0000313" key="1">
    <source>
        <dbReference type="EMBL" id="MCA6075099.1"/>
    </source>
</evidence>
<dbReference type="EMBL" id="JAIXNE010000003">
    <property type="protein sequence ID" value="MCA6076276.1"/>
    <property type="molecule type" value="Genomic_DNA"/>
</dbReference>
<dbReference type="Proteomes" id="UP001139409">
    <property type="component" value="Unassembled WGS sequence"/>
</dbReference>
<dbReference type="EMBL" id="JAIXNE010000004">
    <property type="protein sequence ID" value="MCA6077404.1"/>
    <property type="molecule type" value="Genomic_DNA"/>
</dbReference>
<sequence>MKYDMLVILILIVAGCQKNSNSTEAGNDNQFAEAVIDMSGLSVFQTDGMTLDSIYAYGGGDCFGDVYHFTGNKRIIVVDSLTCGEYGFTFTHYLLNRSNDIQAVRKLKWESIINNDATGYTHILSEHLYDFQGETPTFYNKRDTMDNHFISMGHYPDSVSLKFSTESSEDYQPVYEQLRAQLENLWKRELVE</sequence>
<evidence type="ECO:0000313" key="2">
    <source>
        <dbReference type="EMBL" id="MCA6076276.1"/>
    </source>
</evidence>
<evidence type="ECO:0000313" key="3">
    <source>
        <dbReference type="EMBL" id="MCA6077404.1"/>
    </source>
</evidence>
<organism evidence="1 4">
    <name type="scientific">Fulvivirga sedimenti</name>
    <dbReference type="NCBI Taxonomy" id="2879465"/>
    <lineage>
        <taxon>Bacteria</taxon>
        <taxon>Pseudomonadati</taxon>
        <taxon>Bacteroidota</taxon>
        <taxon>Cytophagia</taxon>
        <taxon>Cytophagales</taxon>
        <taxon>Fulvivirgaceae</taxon>
        <taxon>Fulvivirga</taxon>
    </lineage>
</organism>
<name>A0A9X1HMT9_9BACT</name>
<gene>
    <name evidence="1" type="ORF">LDX50_09470</name>
    <name evidence="2" type="ORF">LDX50_15440</name>
    <name evidence="3" type="ORF">LDX50_21160</name>
</gene>
<keyword evidence="4" id="KW-1185">Reference proteome</keyword>
<reference evidence="1" key="1">
    <citation type="submission" date="2021-09" db="EMBL/GenBank/DDBJ databases">
        <title>Fulvivirga sp. isolated from coastal sediment.</title>
        <authorList>
            <person name="Yu H."/>
        </authorList>
    </citation>
    <scope>NUCLEOTIDE SEQUENCE</scope>
    <source>
        <strain evidence="1">1062</strain>
    </source>
</reference>
<accession>A0A9X1HMT9</accession>
<dbReference type="PROSITE" id="PS51257">
    <property type="entry name" value="PROKAR_LIPOPROTEIN"/>
    <property type="match status" value="1"/>
</dbReference>
<dbReference type="AlphaFoldDB" id="A0A9X1HMT9"/>
<proteinExistence type="predicted"/>
<dbReference type="RefSeq" id="WP_225698205.1">
    <property type="nucleotide sequence ID" value="NZ_JAIXNE010000002.1"/>
</dbReference>
<protein>
    <submittedName>
        <fullName evidence="1">Uncharacterized protein</fullName>
    </submittedName>
</protein>
<evidence type="ECO:0000313" key="4">
    <source>
        <dbReference type="Proteomes" id="UP001139409"/>
    </source>
</evidence>
<comment type="caution">
    <text evidence="1">The sequence shown here is derived from an EMBL/GenBank/DDBJ whole genome shotgun (WGS) entry which is preliminary data.</text>
</comment>